<evidence type="ECO:0000313" key="1">
    <source>
        <dbReference type="EMBL" id="RED53813.1"/>
    </source>
</evidence>
<dbReference type="InterPro" id="IPR009922">
    <property type="entry name" value="DUF1457"/>
</dbReference>
<proteinExistence type="predicted"/>
<sequence length="176" mass="19621">MLTSQTINHSGQLADDKLRLLYDYWQSLATNFSLPRADHFDVFEVPAAVFPKIFYADILRGPKDGQLDFLQRLTGIELDRAYGKSLNNKRLTELTDLGTAPLIQELRRVVFSATPRYSEGASLAPDHHYDRACRIVCPLVNAEGAVTQLIGAVRYYWNGTVLPPSQSASSYITATA</sequence>
<evidence type="ECO:0000313" key="2">
    <source>
        <dbReference type="Proteomes" id="UP000256845"/>
    </source>
</evidence>
<dbReference type="AlphaFoldDB" id="A0A3D9HWC5"/>
<reference evidence="1 2" key="1">
    <citation type="submission" date="2018-07" db="EMBL/GenBank/DDBJ databases">
        <title>Genomic Encyclopedia of Type Strains, Phase III (KMG-III): the genomes of soil and plant-associated and newly described type strains.</title>
        <authorList>
            <person name="Whitman W."/>
        </authorList>
    </citation>
    <scope>NUCLEOTIDE SEQUENCE [LARGE SCALE GENOMIC DNA]</scope>
    <source>
        <strain evidence="1 2">CECT 8488</strain>
    </source>
</reference>
<gene>
    <name evidence="1" type="ORF">DFP90_101612</name>
</gene>
<accession>A0A3D9HWC5</accession>
<organism evidence="1 2">
    <name type="scientific">Aestuariispira insulae</name>
    <dbReference type="NCBI Taxonomy" id="1461337"/>
    <lineage>
        <taxon>Bacteria</taxon>
        <taxon>Pseudomonadati</taxon>
        <taxon>Pseudomonadota</taxon>
        <taxon>Alphaproteobacteria</taxon>
        <taxon>Rhodospirillales</taxon>
        <taxon>Kiloniellaceae</taxon>
        <taxon>Aestuariispira</taxon>
    </lineage>
</organism>
<dbReference type="RefSeq" id="WP_115934918.1">
    <property type="nucleotide sequence ID" value="NZ_QRDW01000001.1"/>
</dbReference>
<dbReference type="EMBL" id="QRDW01000001">
    <property type="protein sequence ID" value="RED53813.1"/>
    <property type="molecule type" value="Genomic_DNA"/>
</dbReference>
<dbReference type="Proteomes" id="UP000256845">
    <property type="component" value="Unassembled WGS sequence"/>
</dbReference>
<keyword evidence="2" id="KW-1185">Reference proteome</keyword>
<dbReference type="Pfam" id="PF07310">
    <property type="entry name" value="PAS_5"/>
    <property type="match status" value="1"/>
</dbReference>
<comment type="caution">
    <text evidence="1">The sequence shown here is derived from an EMBL/GenBank/DDBJ whole genome shotgun (WGS) entry which is preliminary data.</text>
</comment>
<protein>
    <submittedName>
        <fullName evidence="1">PAS domain-containing protein</fullName>
    </submittedName>
</protein>
<name>A0A3D9HWC5_9PROT</name>